<dbReference type="Gene3D" id="3.40.109.10">
    <property type="entry name" value="NADH Oxidase"/>
    <property type="match status" value="1"/>
</dbReference>
<dbReference type="NCBIfam" id="NF003768">
    <property type="entry name" value="PRK05365.1"/>
    <property type="match status" value="1"/>
</dbReference>
<dbReference type="CDD" id="cd02148">
    <property type="entry name" value="RutE-like"/>
    <property type="match status" value="1"/>
</dbReference>
<protein>
    <recommendedName>
        <fullName evidence="5">Putative NADH dehydrogenase/NAD(P)H nitroreductase ACFOMD_07235</fullName>
        <ecNumber evidence="5">1.-.-.-</ecNumber>
    </recommendedName>
</protein>
<organism evidence="7 8">
    <name type="scientific">Sphingoaurantiacus capsulatus</name>
    <dbReference type="NCBI Taxonomy" id="1771310"/>
    <lineage>
        <taxon>Bacteria</taxon>
        <taxon>Pseudomonadati</taxon>
        <taxon>Pseudomonadota</taxon>
        <taxon>Alphaproteobacteria</taxon>
        <taxon>Sphingomonadales</taxon>
        <taxon>Sphingosinicellaceae</taxon>
        <taxon>Sphingoaurantiacus</taxon>
    </lineage>
</organism>
<evidence type="ECO:0000256" key="1">
    <source>
        <dbReference type="ARBA" id="ARBA00022630"/>
    </source>
</evidence>
<feature type="domain" description="Nitroreductase" evidence="6">
    <location>
        <begin position="17"/>
        <end position="160"/>
    </location>
</feature>
<dbReference type="InterPro" id="IPR029479">
    <property type="entry name" value="Nitroreductase"/>
</dbReference>
<gene>
    <name evidence="7" type="ORF">ACFOMD_07235</name>
</gene>
<reference evidence="8" key="1">
    <citation type="journal article" date="2019" name="Int. J. Syst. Evol. Microbiol.">
        <title>The Global Catalogue of Microorganisms (GCM) 10K type strain sequencing project: providing services to taxonomists for standard genome sequencing and annotation.</title>
        <authorList>
            <consortium name="The Broad Institute Genomics Platform"/>
            <consortium name="The Broad Institute Genome Sequencing Center for Infectious Disease"/>
            <person name="Wu L."/>
            <person name="Ma J."/>
        </authorList>
    </citation>
    <scope>NUCLEOTIDE SEQUENCE [LARGE SCALE GENOMIC DNA]</scope>
    <source>
        <strain evidence="8">KCTC 42644</strain>
    </source>
</reference>
<dbReference type="InterPro" id="IPR000415">
    <property type="entry name" value="Nitroreductase-like"/>
</dbReference>
<evidence type="ECO:0000259" key="6">
    <source>
        <dbReference type="Pfam" id="PF00881"/>
    </source>
</evidence>
<keyword evidence="3 5" id="KW-0521">NADP</keyword>
<dbReference type="GO" id="GO:0035527">
    <property type="term" value="F:3-hydroxypropionate dehydrogenase (NADP+) activity"/>
    <property type="evidence" value="ECO:0007669"/>
    <property type="project" value="UniProtKB-EC"/>
</dbReference>
<evidence type="ECO:0000313" key="7">
    <source>
        <dbReference type="EMBL" id="MFC3712356.1"/>
    </source>
</evidence>
<comment type="cofactor">
    <cofactor evidence="5">
        <name>FMN</name>
        <dbReference type="ChEBI" id="CHEBI:58210"/>
    </cofactor>
</comment>
<dbReference type="PANTHER" id="PTHR43543:SF1">
    <property type="entry name" value="MALONIC SEMIALDEHYDE REDUCTASE RUTE-RELATED"/>
    <property type="match status" value="1"/>
</dbReference>
<sequence length="198" mass="22001">MSDPILSDRDLDTIFRSARTYYSWADTPVTRVQMQAIYDLARMGPTSANASPARFIWCESQEAKEKLGACVSDGNRPKVLEAPVTVVIGMDMEFYTKLPELFPHDQTARTWFEGHDGVVRDTAFRNSSLQGAYLIMAARAVGLDCGPMSGFDKAKVDAAFFAGTKVETNFICSIGHGTDEKLFPRLPRLAFEEACEIR</sequence>
<proteinExistence type="inferred from homology"/>
<dbReference type="Proteomes" id="UP001595615">
    <property type="component" value="Unassembled WGS sequence"/>
</dbReference>
<comment type="similarity">
    <text evidence="5">Belongs to the nitroreductase family. HadB/RutE subfamily.</text>
</comment>
<evidence type="ECO:0000256" key="3">
    <source>
        <dbReference type="ARBA" id="ARBA00022857"/>
    </source>
</evidence>
<evidence type="ECO:0000256" key="2">
    <source>
        <dbReference type="ARBA" id="ARBA00022643"/>
    </source>
</evidence>
<keyword evidence="5" id="KW-0520">NAD</keyword>
<evidence type="ECO:0000313" key="8">
    <source>
        <dbReference type="Proteomes" id="UP001595615"/>
    </source>
</evidence>
<dbReference type="EC" id="1.-.-.-" evidence="5"/>
<dbReference type="SUPFAM" id="SSF55469">
    <property type="entry name" value="FMN-dependent nitroreductase-like"/>
    <property type="match status" value="1"/>
</dbReference>
<keyword evidence="1 5" id="KW-0285">Flavoprotein</keyword>
<keyword evidence="8" id="KW-1185">Reference proteome</keyword>
<name>A0ABV7X8W5_9SPHN</name>
<keyword evidence="2 5" id="KW-0288">FMN</keyword>
<evidence type="ECO:0000256" key="5">
    <source>
        <dbReference type="HAMAP-Rule" id="MF_01204"/>
    </source>
</evidence>
<dbReference type="HAMAP" id="MF_01204">
    <property type="entry name" value="Oxidoreductase_RutE_HadB"/>
    <property type="match status" value="1"/>
</dbReference>
<dbReference type="EMBL" id="JBHRXV010000004">
    <property type="protein sequence ID" value="MFC3712356.1"/>
    <property type="molecule type" value="Genomic_DNA"/>
</dbReference>
<dbReference type="PANTHER" id="PTHR43543">
    <property type="entry name" value="MALONIC SEMIALDEHYDE REDUCTASE RUTE-RELATED"/>
    <property type="match status" value="1"/>
</dbReference>
<dbReference type="Pfam" id="PF00881">
    <property type="entry name" value="Nitroreductase"/>
    <property type="match status" value="1"/>
</dbReference>
<dbReference type="InterPro" id="IPR023936">
    <property type="entry name" value="RutE-like"/>
</dbReference>
<dbReference type="InterPro" id="IPR050461">
    <property type="entry name" value="Nitroreductase_HadB/RutE"/>
</dbReference>
<comment type="caution">
    <text evidence="7">The sequence shown here is derived from an EMBL/GenBank/DDBJ whole genome shotgun (WGS) entry which is preliminary data.</text>
</comment>
<evidence type="ECO:0000256" key="4">
    <source>
        <dbReference type="ARBA" id="ARBA00023002"/>
    </source>
</evidence>
<accession>A0ABV7X8W5</accession>
<keyword evidence="4 5" id="KW-0560">Oxidoreductase</keyword>
<dbReference type="RefSeq" id="WP_380859064.1">
    <property type="nucleotide sequence ID" value="NZ_JBHRXV010000004.1"/>
</dbReference>